<keyword evidence="4" id="KW-1185">Reference proteome</keyword>
<name>A0A316VHH8_9BASI</name>
<feature type="domain" description="Senescence" evidence="2">
    <location>
        <begin position="228"/>
        <end position="451"/>
    </location>
</feature>
<organism evidence="3 4">
    <name type="scientific">Meira miltonrushii</name>
    <dbReference type="NCBI Taxonomy" id="1280837"/>
    <lineage>
        <taxon>Eukaryota</taxon>
        <taxon>Fungi</taxon>
        <taxon>Dikarya</taxon>
        <taxon>Basidiomycota</taxon>
        <taxon>Ustilaginomycotina</taxon>
        <taxon>Exobasidiomycetes</taxon>
        <taxon>Exobasidiales</taxon>
        <taxon>Brachybasidiaceae</taxon>
        <taxon>Meira</taxon>
    </lineage>
</organism>
<protein>
    <recommendedName>
        <fullName evidence="2">Senescence domain-containing protein</fullName>
    </recommendedName>
</protein>
<dbReference type="InterPro" id="IPR009686">
    <property type="entry name" value="Senescence/spartin_C"/>
</dbReference>
<dbReference type="GO" id="GO:0005886">
    <property type="term" value="C:plasma membrane"/>
    <property type="evidence" value="ECO:0007669"/>
    <property type="project" value="TreeGrafter"/>
</dbReference>
<feature type="region of interest" description="Disordered" evidence="1">
    <location>
        <begin position="200"/>
        <end position="221"/>
    </location>
</feature>
<dbReference type="STRING" id="1280837.A0A316VHH8"/>
<dbReference type="OrthoDB" id="20821at2759"/>
<evidence type="ECO:0000259" key="2">
    <source>
        <dbReference type="Pfam" id="PF06911"/>
    </source>
</evidence>
<dbReference type="EMBL" id="KZ819602">
    <property type="protein sequence ID" value="PWN36704.1"/>
    <property type="molecule type" value="Genomic_DNA"/>
</dbReference>
<accession>A0A316VHH8</accession>
<reference evidence="3 4" key="1">
    <citation type="journal article" date="2018" name="Mol. Biol. Evol.">
        <title>Broad Genomic Sampling Reveals a Smut Pathogenic Ancestry of the Fungal Clade Ustilaginomycotina.</title>
        <authorList>
            <person name="Kijpornyongpan T."/>
            <person name="Mondo S.J."/>
            <person name="Barry K."/>
            <person name="Sandor L."/>
            <person name="Lee J."/>
            <person name="Lipzen A."/>
            <person name="Pangilinan J."/>
            <person name="LaButti K."/>
            <person name="Hainaut M."/>
            <person name="Henrissat B."/>
            <person name="Grigoriev I.V."/>
            <person name="Spatafora J.W."/>
            <person name="Aime M.C."/>
        </authorList>
    </citation>
    <scope>NUCLEOTIDE SEQUENCE [LARGE SCALE GENOMIC DNA]</scope>
    <source>
        <strain evidence="3 4">MCA 3882</strain>
    </source>
</reference>
<dbReference type="InterPro" id="IPR045036">
    <property type="entry name" value="Spartin-like"/>
</dbReference>
<evidence type="ECO:0000313" key="3">
    <source>
        <dbReference type="EMBL" id="PWN36704.1"/>
    </source>
</evidence>
<dbReference type="Proteomes" id="UP000245771">
    <property type="component" value="Unassembled WGS sequence"/>
</dbReference>
<feature type="compositionally biased region" description="Polar residues" evidence="1">
    <location>
        <begin position="293"/>
        <end position="319"/>
    </location>
</feature>
<dbReference type="InParanoid" id="A0A316VHH8"/>
<proteinExistence type="predicted"/>
<dbReference type="GO" id="GO:0051301">
    <property type="term" value="P:cell division"/>
    <property type="evidence" value="ECO:0007669"/>
    <property type="project" value="TreeGrafter"/>
</dbReference>
<feature type="compositionally biased region" description="Polar residues" evidence="1">
    <location>
        <begin position="260"/>
        <end position="270"/>
    </location>
</feature>
<dbReference type="AlphaFoldDB" id="A0A316VHH8"/>
<dbReference type="PANTHER" id="PTHR21068:SF43">
    <property type="entry name" value="SPARTIN"/>
    <property type="match status" value="1"/>
</dbReference>
<feature type="region of interest" description="Disordered" evidence="1">
    <location>
        <begin position="475"/>
        <end position="511"/>
    </location>
</feature>
<sequence length="511" mass="54837">MTNFPNEADVKGVVLQEINGAKVIQKFKGEPDVELASGTLKAIFVSVPVEDPFADFTSSSTGNGKAKEKTSTDLWLALEVGTDFSMPIKSSQTVIPESGNIATYSFPSAEIPDAAIQLSFNTSDRQSLRDFEEILSDYCAFHAFSNTSGSANKEKAKLELLDDEGKLLGTIDGLWQLQEDSTLHKPGHEKDPVILELPEEGSTSQQMVQVSAAPRDENGQLSPAYQNDWLLRGANLVSRSLEKGSQWAGTKMLKAADSYVTRSTPPSSQPGSRRDSGSLSRDELGEKPLSGGASINTTDSNLTTSGRTAVTFSPQTHNTARQIRNVSGKVTSVSNRTTTAILSAASNVGDQIGKRTGIQQVTQSDGSVQNPKGFRGVLNRSLIAFNVVLDGVTNSAERLLKDGGEASGRVIEHRYGSEAKVISGNVASVGRSAFIVYKDINGVRRKALLKVATGTIKARAPDGGEVILQQQNIASTSQVHDTYEKESEKYNPPGYSVSDPAYRSSIDKKRS</sequence>
<dbReference type="GeneID" id="37024300"/>
<feature type="compositionally biased region" description="Basic and acidic residues" evidence="1">
    <location>
        <begin position="272"/>
        <end position="286"/>
    </location>
</feature>
<evidence type="ECO:0000313" key="4">
    <source>
        <dbReference type="Proteomes" id="UP000245771"/>
    </source>
</evidence>
<evidence type="ECO:0000256" key="1">
    <source>
        <dbReference type="SAM" id="MobiDB-lite"/>
    </source>
</evidence>
<gene>
    <name evidence="3" type="ORF">FA14DRAFT_5498</name>
</gene>
<feature type="region of interest" description="Disordered" evidence="1">
    <location>
        <begin position="256"/>
        <end position="319"/>
    </location>
</feature>
<dbReference type="Pfam" id="PF06911">
    <property type="entry name" value="Senescence"/>
    <property type="match status" value="1"/>
</dbReference>
<dbReference type="PANTHER" id="PTHR21068">
    <property type="entry name" value="SPARTIN"/>
    <property type="match status" value="1"/>
</dbReference>
<dbReference type="RefSeq" id="XP_025357006.1">
    <property type="nucleotide sequence ID" value="XM_025502519.1"/>
</dbReference>